<dbReference type="PANTHER" id="PTHR10422:SF18">
    <property type="entry name" value="CYTOCHROME C OXIDASE SUBUNIT 1"/>
    <property type="match status" value="1"/>
</dbReference>
<keyword evidence="6" id="KW-0479">Metal-binding</keyword>
<keyword evidence="6" id="KW-0186">Copper</keyword>
<dbReference type="InterPro" id="IPR023616">
    <property type="entry name" value="Cyt_c_oxase-like_su1_dom"/>
</dbReference>
<comment type="similarity">
    <text evidence="6">Belongs to the heme-copper respiratory oxidase family.</text>
</comment>
<keyword evidence="6" id="KW-0408">Iron</keyword>
<feature type="compositionally biased region" description="Polar residues" evidence="7">
    <location>
        <begin position="777"/>
        <end position="786"/>
    </location>
</feature>
<gene>
    <name evidence="10" type="ORF">TSUD_291860</name>
</gene>
<protein>
    <recommendedName>
        <fullName evidence="6">Cytochrome c oxidase subunit 1</fullName>
        <ecNumber evidence="6">7.1.1.9</ecNumber>
    </recommendedName>
</protein>
<keyword evidence="3 6" id="KW-0812">Transmembrane</keyword>
<dbReference type="AlphaFoldDB" id="A0A2Z6PDI0"/>
<dbReference type="PANTHER" id="PTHR10422">
    <property type="entry name" value="CYTOCHROME C OXIDASE SUBUNIT 1"/>
    <property type="match status" value="1"/>
</dbReference>
<feature type="compositionally biased region" description="Basic and acidic residues" evidence="7">
    <location>
        <begin position="511"/>
        <end position="527"/>
    </location>
</feature>
<evidence type="ECO:0000256" key="8">
    <source>
        <dbReference type="SAM" id="Phobius"/>
    </source>
</evidence>
<keyword evidence="4 8" id="KW-1133">Transmembrane helix</keyword>
<evidence type="ECO:0000313" key="10">
    <source>
        <dbReference type="EMBL" id="GAU48500.1"/>
    </source>
</evidence>
<keyword evidence="6" id="KW-0249">Electron transport</keyword>
<evidence type="ECO:0000256" key="1">
    <source>
        <dbReference type="ARBA" id="ARBA00004141"/>
    </source>
</evidence>
<dbReference type="GO" id="GO:0004129">
    <property type="term" value="F:cytochrome-c oxidase activity"/>
    <property type="evidence" value="ECO:0007669"/>
    <property type="project" value="UniProtKB-EC"/>
</dbReference>
<evidence type="ECO:0000259" key="9">
    <source>
        <dbReference type="PROSITE" id="PS50855"/>
    </source>
</evidence>
<comment type="subunit">
    <text evidence="2">Component of the cytochrome c oxidase (complex IV, CIV), a multisubunit enzyme composed of a catalytic core of 3 subunits and several supernumerary subunits. The complex exists as a monomer or a dimer and forms supercomplexes (SCs) in the inner mitochondrial membrane with ubiquinol-cytochrome c oxidoreductase (cytochrome b-c1 complex, complex III, CIII).</text>
</comment>
<dbReference type="CDD" id="cd01663">
    <property type="entry name" value="Cyt_c_Oxidase_I"/>
    <property type="match status" value="1"/>
</dbReference>
<dbReference type="Proteomes" id="UP000242715">
    <property type="component" value="Unassembled WGS sequence"/>
</dbReference>
<keyword evidence="5 6" id="KW-0472">Membrane</keyword>
<feature type="transmembrane region" description="Helical" evidence="8">
    <location>
        <begin position="186"/>
        <end position="213"/>
    </location>
</feature>
<keyword evidence="11" id="KW-1185">Reference proteome</keyword>
<keyword evidence="6" id="KW-0679">Respiratory chain</keyword>
<dbReference type="Gene3D" id="1.20.210.10">
    <property type="entry name" value="Cytochrome c oxidase-like, subunit I domain"/>
    <property type="match status" value="2"/>
</dbReference>
<feature type="transmembrane region" description="Helical" evidence="8">
    <location>
        <begin position="246"/>
        <end position="265"/>
    </location>
</feature>
<feature type="transmembrane region" description="Helical" evidence="8">
    <location>
        <begin position="152"/>
        <end position="174"/>
    </location>
</feature>
<dbReference type="GO" id="GO:0005743">
    <property type="term" value="C:mitochondrial inner membrane"/>
    <property type="evidence" value="ECO:0007669"/>
    <property type="project" value="UniProtKB-SubCell"/>
</dbReference>
<dbReference type="GO" id="GO:0020037">
    <property type="term" value="F:heme binding"/>
    <property type="evidence" value="ECO:0007669"/>
    <property type="project" value="InterPro"/>
</dbReference>
<evidence type="ECO:0000256" key="7">
    <source>
        <dbReference type="SAM" id="MobiDB-lite"/>
    </source>
</evidence>
<dbReference type="PROSITE" id="PS50855">
    <property type="entry name" value="COX1"/>
    <property type="match status" value="1"/>
</dbReference>
<comment type="pathway">
    <text evidence="6">Energy metabolism; oxidative phosphorylation.</text>
</comment>
<feature type="domain" description="Cytochrome oxidase subunit I profile" evidence="9">
    <location>
        <begin position="1"/>
        <end position="486"/>
    </location>
</feature>
<feature type="transmembrane region" description="Helical" evidence="8">
    <location>
        <begin position="379"/>
        <end position="399"/>
    </location>
</feature>
<dbReference type="UniPathway" id="UPA00705"/>
<dbReference type="PRINTS" id="PR01165">
    <property type="entry name" value="CYCOXIDASEI"/>
</dbReference>
<evidence type="ECO:0000256" key="2">
    <source>
        <dbReference type="ARBA" id="ARBA00011164"/>
    </source>
</evidence>
<dbReference type="InterPro" id="IPR036927">
    <property type="entry name" value="Cyt_c_oxase-like_su1_sf"/>
</dbReference>
<feature type="transmembrane region" description="Helical" evidence="8">
    <location>
        <begin position="20"/>
        <end position="38"/>
    </location>
</feature>
<sequence length="801" mass="87229">MTNPVRWLFSTNHKDIGTLYFIFGAIAGVMGTCFSVLIRMELARPGDQILGGNHQLYNVLITAHAFLMIFFMVMPAMIGGSGNWSVPILIGAPDMAFPRLNNISFWLLPPSLLLLLSSALVEVGSGTGWTVYPPLSGITSHSGGAVDSAISSLHLSGVSSILGSINFITTISNMRGPGMTMHRSPLFVWSVPVTAFPLLLSLPVLAGAITMLLTDRNFNTSFSDPAGGGDPILYQHLFRFFGHPEVYISILPGSGIISHIVSTFSGKPVFGYLGMVYAMISIGVLGFLVWAHHMFTVGLDVDTRAYFTAATMIIAVPTGIKIFSWIATMWGGSIQYKTPMLFAVGFIFLFTIGGLTGIVPANSGLDIALHDTYYVVAHFHYVLSMGAVFALFAGFHYWVGLSGMPRRIPDYPDAYAGWNALSSFGSYISVVGIRRFFVVVTITSSSGNNITRANIPWAVEQNSTTLEWLVQSPPAFHTFGELPAIKETKSEKNSTPFNRLVAKGKASFPSGREEGASPIKEGQKRDAFYQSRIPPPLMLPRSAYRGIEREDRGPEQVGLGYRAVSAVGGLQRTCSYGSKKARLDPRRQSLGCSPNPTRERTGGNRSMGDVRVSSQGSFLVLGLRADFSDQGPGHKGPGTIQVRRTPEVTAMSRNLTHRPKRRANTRTATNVEHTTMPPVFISWKSPAEERAVGLSHVKLTWLATYKYSQIKMRRNGRSEAAAAESGHHLGWEWLSPYASFDESTPVASSKWLVNHAFPPSKQCSSPTLTALGWGKTAMSSSLQDPTPSRAGCRPRLSWEPT</sequence>
<dbReference type="FunFam" id="1.20.210.10:FF:000027">
    <property type="entry name" value="Cytochrome c oxidase subunit 1"/>
    <property type="match status" value="1"/>
</dbReference>
<keyword evidence="6" id="KW-0813">Transport</keyword>
<dbReference type="InterPro" id="IPR033944">
    <property type="entry name" value="Cyt_c_oxase_su1_dom"/>
</dbReference>
<feature type="region of interest" description="Disordered" evidence="7">
    <location>
        <begin position="578"/>
        <end position="610"/>
    </location>
</feature>
<name>A0A2Z6PDI0_TRISU</name>
<organism evidence="10 11">
    <name type="scientific">Trifolium subterraneum</name>
    <name type="common">Subterranean clover</name>
    <dbReference type="NCBI Taxonomy" id="3900"/>
    <lineage>
        <taxon>Eukaryota</taxon>
        <taxon>Viridiplantae</taxon>
        <taxon>Streptophyta</taxon>
        <taxon>Embryophyta</taxon>
        <taxon>Tracheophyta</taxon>
        <taxon>Spermatophyta</taxon>
        <taxon>Magnoliopsida</taxon>
        <taxon>eudicotyledons</taxon>
        <taxon>Gunneridae</taxon>
        <taxon>Pentapetalae</taxon>
        <taxon>rosids</taxon>
        <taxon>fabids</taxon>
        <taxon>Fabales</taxon>
        <taxon>Fabaceae</taxon>
        <taxon>Papilionoideae</taxon>
        <taxon>50 kb inversion clade</taxon>
        <taxon>NPAAA clade</taxon>
        <taxon>Hologalegina</taxon>
        <taxon>IRL clade</taxon>
        <taxon>Trifolieae</taxon>
        <taxon>Trifolium</taxon>
    </lineage>
</organism>
<evidence type="ECO:0000256" key="6">
    <source>
        <dbReference type="RuleBase" id="RU000369"/>
    </source>
</evidence>
<feature type="transmembrane region" description="Helical" evidence="8">
    <location>
        <begin position="340"/>
        <end position="359"/>
    </location>
</feature>
<comment type="function">
    <text evidence="6">Component of the cytochrome c oxidase, the last enzyme in the mitochondrial electron transport chain which drives oxidative phosphorylation. The respiratory chain contains 3 multisubunit complexes succinate dehydrogenase (complex II, CII), ubiquinol-cytochrome c oxidoreductase (cytochrome b-c1 complex, complex III, CIII) and cytochrome c oxidase (complex IV, CIV), that cooperate to transfer electrons derived from NADH and succinate to molecular oxygen, creating an electrochemical gradient over the inner membrane that drives transmembrane transport and the ATP synthase. Cytochrome c oxidase is the component of the respiratory chain that catalyzes the reduction of oxygen to water. Electrons originating from reduced cytochrome c in the intermembrane space (IMS) are transferred via the dinuclear copper A center (CU(A)) of subunit 2 and heme A of subunit 1 to the active site in subunit 1, a binuclear center (BNC) formed by heme A3 and copper B (CU(B)). The BNC reduces molecular oxygen to 2 water molecules using 4 electrons from cytochrome c in the IMS and 4 protons from the mitochondrial matrix.</text>
</comment>
<evidence type="ECO:0000256" key="4">
    <source>
        <dbReference type="ARBA" id="ARBA00022989"/>
    </source>
</evidence>
<dbReference type="GO" id="GO:0006123">
    <property type="term" value="P:mitochondrial electron transport, cytochrome c to oxygen"/>
    <property type="evidence" value="ECO:0007669"/>
    <property type="project" value="TreeGrafter"/>
</dbReference>
<feature type="transmembrane region" description="Helical" evidence="8">
    <location>
        <begin position="305"/>
        <end position="328"/>
    </location>
</feature>
<feature type="region of interest" description="Disordered" evidence="7">
    <location>
        <begin position="776"/>
        <end position="801"/>
    </location>
</feature>
<dbReference type="GO" id="GO:0015990">
    <property type="term" value="P:electron transport coupled proton transport"/>
    <property type="evidence" value="ECO:0007669"/>
    <property type="project" value="TreeGrafter"/>
</dbReference>
<keyword evidence="6" id="KW-0496">Mitochondrion</keyword>
<keyword evidence="6" id="KW-0999">Mitochondrion inner membrane</keyword>
<evidence type="ECO:0000256" key="3">
    <source>
        <dbReference type="ARBA" id="ARBA00022692"/>
    </source>
</evidence>
<feature type="transmembrane region" description="Helical" evidence="8">
    <location>
        <begin position="59"/>
        <end position="78"/>
    </location>
</feature>
<reference evidence="11" key="1">
    <citation type="journal article" date="2017" name="Front. Plant Sci.">
        <title>Climate Clever Clovers: New Paradigm to Reduce the Environmental Footprint of Ruminants by Breeding Low Methanogenic Forages Utilizing Haplotype Variation.</title>
        <authorList>
            <person name="Kaur P."/>
            <person name="Appels R."/>
            <person name="Bayer P.E."/>
            <person name="Keeble-Gagnere G."/>
            <person name="Wang J."/>
            <person name="Hirakawa H."/>
            <person name="Shirasawa K."/>
            <person name="Vercoe P."/>
            <person name="Stefanova K."/>
            <person name="Durmic Z."/>
            <person name="Nichols P."/>
            <person name="Revell C."/>
            <person name="Isobe S.N."/>
            <person name="Edwards D."/>
            <person name="Erskine W."/>
        </authorList>
    </citation>
    <scope>NUCLEOTIDE SEQUENCE [LARGE SCALE GENOMIC DNA]</scope>
    <source>
        <strain evidence="11">cv. Daliak</strain>
    </source>
</reference>
<dbReference type="EC" id="7.1.1.9" evidence="6"/>
<dbReference type="InterPro" id="IPR000883">
    <property type="entry name" value="Cyt_C_Oxase_1"/>
</dbReference>
<accession>A0A2Z6PDI0</accession>
<comment type="subcellular location">
    <subcellularLocation>
        <location evidence="1">Membrane</location>
        <topology evidence="1">Multi-pass membrane protein</topology>
    </subcellularLocation>
    <subcellularLocation>
        <location evidence="6">Mitochondrion inner membrane</location>
        <topology evidence="6">Multi-pass membrane protein</topology>
    </subcellularLocation>
</comment>
<dbReference type="OrthoDB" id="1373635at2759"/>
<dbReference type="SUPFAM" id="SSF81442">
    <property type="entry name" value="Cytochrome c oxidase subunit I-like"/>
    <property type="match status" value="1"/>
</dbReference>
<proteinExistence type="inferred from homology"/>
<feature type="region of interest" description="Disordered" evidence="7">
    <location>
        <begin position="505"/>
        <end position="528"/>
    </location>
</feature>
<dbReference type="GO" id="GO:0045277">
    <property type="term" value="C:respiratory chain complex IV"/>
    <property type="evidence" value="ECO:0007669"/>
    <property type="project" value="InterPro"/>
</dbReference>
<dbReference type="EMBL" id="DF974429">
    <property type="protein sequence ID" value="GAU48500.1"/>
    <property type="molecule type" value="Genomic_DNA"/>
</dbReference>
<dbReference type="GO" id="GO:0046872">
    <property type="term" value="F:metal ion binding"/>
    <property type="evidence" value="ECO:0007669"/>
    <property type="project" value="UniProtKB-KW"/>
</dbReference>
<dbReference type="Pfam" id="PF00115">
    <property type="entry name" value="COX1"/>
    <property type="match status" value="1"/>
</dbReference>
<feature type="transmembrane region" description="Helical" evidence="8">
    <location>
        <begin position="272"/>
        <end position="293"/>
    </location>
</feature>
<evidence type="ECO:0000256" key="5">
    <source>
        <dbReference type="ARBA" id="ARBA00023136"/>
    </source>
</evidence>
<keyword evidence="6" id="KW-0349">Heme</keyword>
<evidence type="ECO:0000313" key="11">
    <source>
        <dbReference type="Proteomes" id="UP000242715"/>
    </source>
</evidence>
<feature type="transmembrane region" description="Helical" evidence="8">
    <location>
        <begin position="112"/>
        <end position="132"/>
    </location>
</feature>
<comment type="catalytic activity">
    <reaction evidence="6">
        <text>4 Fe(II)-[cytochrome c] + O2 + 8 H(+)(in) = 4 Fe(III)-[cytochrome c] + 2 H2O + 4 H(+)(out)</text>
        <dbReference type="Rhea" id="RHEA:11436"/>
        <dbReference type="Rhea" id="RHEA-COMP:10350"/>
        <dbReference type="Rhea" id="RHEA-COMP:14399"/>
        <dbReference type="ChEBI" id="CHEBI:15377"/>
        <dbReference type="ChEBI" id="CHEBI:15378"/>
        <dbReference type="ChEBI" id="CHEBI:15379"/>
        <dbReference type="ChEBI" id="CHEBI:29033"/>
        <dbReference type="ChEBI" id="CHEBI:29034"/>
        <dbReference type="EC" id="7.1.1.9"/>
    </reaction>
</comment>